<evidence type="ECO:0000313" key="7">
    <source>
        <dbReference type="EMBL" id="TNC47773.1"/>
    </source>
</evidence>
<feature type="binding site" evidence="5">
    <location>
        <position position="143"/>
    </location>
    <ligand>
        <name>phosphoenolpyruvate</name>
        <dbReference type="ChEBI" id="CHEBI:58702"/>
    </ligand>
</feature>
<reference evidence="6 8" key="1">
    <citation type="submission" date="2019-05" db="EMBL/GenBank/DDBJ databases">
        <title>Mumia sp. nov., isolated from the intestinal contents of plateau pika (Ochotona curzoniae) in the Qinghai-Tibet plateau of China.</title>
        <authorList>
            <person name="Tian Z."/>
        </authorList>
    </citation>
    <scope>NUCLEOTIDE SEQUENCE [LARGE SCALE GENOMIC DNA]</scope>
    <source>
        <strain evidence="8">527</strain>
        <strain evidence="6">Z527</strain>
    </source>
</reference>
<dbReference type="GO" id="GO:0005525">
    <property type="term" value="F:GTP binding"/>
    <property type="evidence" value="ECO:0007669"/>
    <property type="project" value="UniProtKB-KW"/>
</dbReference>
<dbReference type="SUPFAM" id="SSF53448">
    <property type="entry name" value="Nucleotide-diphospho-sugar transferases"/>
    <property type="match status" value="1"/>
</dbReference>
<dbReference type="AlphaFoldDB" id="A0A5C4MBZ1"/>
<evidence type="ECO:0000256" key="2">
    <source>
        <dbReference type="ARBA" id="ARBA00022695"/>
    </source>
</evidence>
<dbReference type="Gene3D" id="3.90.550.10">
    <property type="entry name" value="Spore Coat Polysaccharide Biosynthesis Protein SpsA, Chain A"/>
    <property type="match status" value="1"/>
</dbReference>
<evidence type="ECO:0000256" key="1">
    <source>
        <dbReference type="ARBA" id="ARBA00022679"/>
    </source>
</evidence>
<dbReference type="Proteomes" id="UP000306740">
    <property type="component" value="Unassembled WGS sequence"/>
</dbReference>
<keyword evidence="4 5" id="KW-0342">GTP-binding</keyword>
<protein>
    <recommendedName>
        <fullName evidence="5">Phosphoenolpyruvate guanylyltransferase</fullName>
        <shortName evidence="5">PEP guanylyltransferase</shortName>
        <ecNumber evidence="5">2.7.7.105</ecNumber>
    </recommendedName>
</protein>
<evidence type="ECO:0000313" key="6">
    <source>
        <dbReference type="EMBL" id="TNC32919.1"/>
    </source>
</evidence>
<evidence type="ECO:0000256" key="5">
    <source>
        <dbReference type="HAMAP-Rule" id="MF_02114"/>
    </source>
</evidence>
<dbReference type="EMBL" id="VDFR01000184">
    <property type="protein sequence ID" value="TNC32919.1"/>
    <property type="molecule type" value="Genomic_DNA"/>
</dbReference>
<dbReference type="EMBL" id="VDFR01000042">
    <property type="protein sequence ID" value="TNC47773.1"/>
    <property type="molecule type" value="Genomic_DNA"/>
</dbReference>
<evidence type="ECO:0000256" key="3">
    <source>
        <dbReference type="ARBA" id="ARBA00022741"/>
    </source>
</evidence>
<comment type="similarity">
    <text evidence="5">Belongs to the CofC family.</text>
</comment>
<name>A0A5C4MBZ1_9ACTN</name>
<dbReference type="PANTHER" id="PTHR40392:SF1">
    <property type="entry name" value="2-PHOSPHO-L-LACTATE GUANYLYLTRANSFERASE"/>
    <property type="match status" value="1"/>
</dbReference>
<dbReference type="OrthoDB" id="9151145at2"/>
<dbReference type="PANTHER" id="PTHR40392">
    <property type="entry name" value="2-PHOSPHO-L-LACTATE GUANYLYLTRANSFERASE"/>
    <property type="match status" value="1"/>
</dbReference>
<dbReference type="InterPro" id="IPR029044">
    <property type="entry name" value="Nucleotide-diphossugar_trans"/>
</dbReference>
<dbReference type="GO" id="GO:0043814">
    <property type="term" value="F:phospholactate guanylyltransferase activity"/>
    <property type="evidence" value="ECO:0007669"/>
    <property type="project" value="InterPro"/>
</dbReference>
<keyword evidence="3 5" id="KW-0547">Nucleotide-binding</keyword>
<accession>A0A5C4MBZ1</accession>
<feature type="binding site" evidence="5">
    <location>
        <position position="162"/>
    </location>
    <ligand>
        <name>phosphoenolpyruvate</name>
        <dbReference type="ChEBI" id="CHEBI:58702"/>
    </ligand>
</feature>
<comment type="caution">
    <text evidence="6">The sequence shown here is derived from an EMBL/GenBank/DDBJ whole genome shotgun (WGS) entry which is preliminary data.</text>
</comment>
<keyword evidence="2 5" id="KW-0548">Nucleotidyltransferase</keyword>
<proteinExistence type="inferred from homology"/>
<keyword evidence="1 5" id="KW-0808">Transferase</keyword>
<dbReference type="Pfam" id="PF01983">
    <property type="entry name" value="CofC"/>
    <property type="match status" value="1"/>
</dbReference>
<feature type="binding site" evidence="5">
    <location>
        <position position="159"/>
    </location>
    <ligand>
        <name>phosphoenolpyruvate</name>
        <dbReference type="ChEBI" id="CHEBI:58702"/>
    </ligand>
</feature>
<dbReference type="NCBIfam" id="TIGR03552">
    <property type="entry name" value="F420_cofC"/>
    <property type="match status" value="1"/>
</dbReference>
<organism evidence="6 8">
    <name type="scientific">Mumia zhuanghuii</name>
    <dbReference type="NCBI Taxonomy" id="2585211"/>
    <lineage>
        <taxon>Bacteria</taxon>
        <taxon>Bacillati</taxon>
        <taxon>Actinomycetota</taxon>
        <taxon>Actinomycetes</taxon>
        <taxon>Propionibacteriales</taxon>
        <taxon>Nocardioidaceae</taxon>
        <taxon>Mumia</taxon>
    </lineage>
</organism>
<comment type="pathway">
    <text evidence="5">Cofactor biosynthesis; coenzyme F420 biosynthesis.</text>
</comment>
<evidence type="ECO:0000256" key="4">
    <source>
        <dbReference type="ARBA" id="ARBA00023134"/>
    </source>
</evidence>
<gene>
    <name evidence="6" type="primary">cofC</name>
    <name evidence="5" type="synonym">fbiD</name>
    <name evidence="7" type="ORF">FHE65_08930</name>
    <name evidence="6" type="ORF">FHE65_29925</name>
</gene>
<comment type="function">
    <text evidence="5">Guanylyltransferase that catalyzes the activation of phosphoenolpyruvate (PEP) as enolpyruvoyl-2-diphospho-5'-guanosine, via the condensation of PEP with GTP. It is involved in the biosynthesis of coenzyme F420, a hydride carrier cofactor.</text>
</comment>
<evidence type="ECO:0000313" key="8">
    <source>
        <dbReference type="Proteomes" id="UP000306740"/>
    </source>
</evidence>
<comment type="catalytic activity">
    <reaction evidence="5">
        <text>phosphoenolpyruvate + GTP + H(+) = enolpyruvoyl-2-diphospho-5'-guanosine + diphosphate</text>
        <dbReference type="Rhea" id="RHEA:30519"/>
        <dbReference type="ChEBI" id="CHEBI:15378"/>
        <dbReference type="ChEBI" id="CHEBI:33019"/>
        <dbReference type="ChEBI" id="CHEBI:37565"/>
        <dbReference type="ChEBI" id="CHEBI:58702"/>
        <dbReference type="ChEBI" id="CHEBI:143701"/>
        <dbReference type="EC" id="2.7.7.105"/>
    </reaction>
</comment>
<dbReference type="HAMAP" id="MF_02114">
    <property type="entry name" value="CofC"/>
    <property type="match status" value="1"/>
</dbReference>
<sequence>MRQDRPVRRTWSVVVPVKDSTVGKSRLSAYADARPALARALALDTLAAVAACRAVGTVVVVTSDDTVAAHASRVTRHVVVPDPGGGLDAAIVAGLATLQSSSGPVAVLTADLPALTAAELEDALVLAEAHPLAVVPDADGTGTTLLAATDVELLEPRFGVDSLAAHLAQDAASLPAGPGLRRDTDLPEHLDVLGPSLGPRTTDVLARLRVR</sequence>
<dbReference type="UniPathway" id="UPA00071"/>
<dbReference type="GO" id="GO:0052645">
    <property type="term" value="P:F420-0 metabolic process"/>
    <property type="evidence" value="ECO:0007669"/>
    <property type="project" value="UniProtKB-UniRule"/>
</dbReference>
<dbReference type="EC" id="2.7.7.105" evidence="5"/>
<dbReference type="InterPro" id="IPR002835">
    <property type="entry name" value="CofC"/>
</dbReference>